<dbReference type="AlphaFoldDB" id="A0A4R1PWQ2"/>
<comment type="caution">
    <text evidence="1">The sequence shown here is derived from an EMBL/GenBank/DDBJ whole genome shotgun (WGS) entry which is preliminary data.</text>
</comment>
<accession>A0A4R1PWQ2</accession>
<keyword evidence="2" id="KW-1185">Reference proteome</keyword>
<protein>
    <recommendedName>
        <fullName evidence="3">Uracil DNA glycosylase superfamily protein</fullName>
    </recommendedName>
</protein>
<dbReference type="RefSeq" id="WP_132080531.1">
    <property type="nucleotide sequence ID" value="NZ_DAMAKO010000006.1"/>
</dbReference>
<gene>
    <name evidence="1" type="ORF">EV210_107161</name>
</gene>
<dbReference type="EMBL" id="SLUI01000007">
    <property type="protein sequence ID" value="TCL36897.1"/>
    <property type="molecule type" value="Genomic_DNA"/>
</dbReference>
<dbReference type="Proteomes" id="UP000295063">
    <property type="component" value="Unassembled WGS sequence"/>
</dbReference>
<proteinExistence type="predicted"/>
<name>A0A4R1PWQ2_9FIRM</name>
<evidence type="ECO:0008006" key="3">
    <source>
        <dbReference type="Google" id="ProtNLM"/>
    </source>
</evidence>
<reference evidence="1 2" key="1">
    <citation type="submission" date="2019-03" db="EMBL/GenBank/DDBJ databases">
        <title>Genomic Encyclopedia of Type Strains, Phase IV (KMG-IV): sequencing the most valuable type-strain genomes for metagenomic binning, comparative biology and taxonomic classification.</title>
        <authorList>
            <person name="Goeker M."/>
        </authorList>
    </citation>
    <scope>NUCLEOTIDE SEQUENCE [LARGE SCALE GENOMIC DNA]</scope>
    <source>
        <strain evidence="1 2">DSM 15969</strain>
    </source>
</reference>
<evidence type="ECO:0000313" key="2">
    <source>
        <dbReference type="Proteomes" id="UP000295063"/>
    </source>
</evidence>
<evidence type="ECO:0000313" key="1">
    <source>
        <dbReference type="EMBL" id="TCL36897.1"/>
    </source>
</evidence>
<sequence>MQQQVHFQQGSENQFAFVFSCPGREEEKAGYPAAKMTGINLAKLFVVLNEMKMKDYHFTRERVTITNAWANVEYDAKTCRSEATNEEVLSPENLHRLGGELKTVTELIVGCGQKARLAIQALAAAEQLHDGVRIVFINHLGMKSINQIARDIHGEPIVAVAKHPDRLTLAAKEIGGANTRKRLEVVAAQIKKGLLGN</sequence>
<organism evidence="1 2">
    <name type="scientific">Anaerospora hongkongensis</name>
    <dbReference type="NCBI Taxonomy" id="244830"/>
    <lineage>
        <taxon>Bacteria</taxon>
        <taxon>Bacillati</taxon>
        <taxon>Bacillota</taxon>
        <taxon>Negativicutes</taxon>
        <taxon>Selenomonadales</taxon>
        <taxon>Sporomusaceae</taxon>
        <taxon>Anaerospora</taxon>
    </lineage>
</organism>
<dbReference type="OrthoDB" id="9152910at2"/>